<organism evidence="4 5">
    <name type="scientific">Chloropicon primus</name>
    <dbReference type="NCBI Taxonomy" id="1764295"/>
    <lineage>
        <taxon>Eukaryota</taxon>
        <taxon>Viridiplantae</taxon>
        <taxon>Chlorophyta</taxon>
        <taxon>Chloropicophyceae</taxon>
        <taxon>Chloropicales</taxon>
        <taxon>Chloropicaceae</taxon>
        <taxon>Chloropicon</taxon>
    </lineage>
</organism>
<feature type="region of interest" description="Disordered" evidence="1">
    <location>
        <begin position="258"/>
        <end position="277"/>
    </location>
</feature>
<reference evidence="3" key="2">
    <citation type="submission" date="2021-01" db="EMBL/GenBank/DDBJ databases">
        <authorList>
            <person name="Corre E."/>
            <person name="Pelletier E."/>
            <person name="Niang G."/>
            <person name="Scheremetjew M."/>
            <person name="Finn R."/>
            <person name="Kale V."/>
            <person name="Holt S."/>
            <person name="Cochrane G."/>
            <person name="Meng A."/>
            <person name="Brown T."/>
            <person name="Cohen L."/>
        </authorList>
    </citation>
    <scope>NUCLEOTIDE SEQUENCE</scope>
    <source>
        <strain evidence="3">CCMP1205</strain>
    </source>
</reference>
<dbReference type="Gene3D" id="3.40.50.11980">
    <property type="match status" value="1"/>
</dbReference>
<dbReference type="Proteomes" id="UP000316726">
    <property type="component" value="Chromosome 10"/>
</dbReference>
<evidence type="ECO:0000259" key="2">
    <source>
        <dbReference type="Pfam" id="PF11977"/>
    </source>
</evidence>
<feature type="region of interest" description="Disordered" evidence="1">
    <location>
        <begin position="131"/>
        <end position="177"/>
    </location>
</feature>
<evidence type="ECO:0000256" key="1">
    <source>
        <dbReference type="SAM" id="MobiDB-lite"/>
    </source>
</evidence>
<evidence type="ECO:0000313" key="3">
    <source>
        <dbReference type="EMBL" id="CAD9719433.1"/>
    </source>
</evidence>
<sequence length="277" mass="31061">MVLAMRDVAARAGRGRGDMPTRRRKWTSGYGLKTCRKVVIDGANLCWTFGRRHQQEEAEGSDKARPDMEGLRVALSCPVWRELGVEPVVFLPTSCEGYERWDAYACSLDDQLLFESHKLISVENGTITETRSCGFTSSSGTRSGPEGSPRTHLRHKVQRAQAAGAGRGRRPKRRDSGLRSRDDILLLRYAQKNNAWVLSNDRFRDHSVVQRRGWRGWLTERRIGYEFAKEATGFELEVLPGASQWEVFCAHRRLVRGEGGTSGATDDPAVLAPLATE</sequence>
<dbReference type="OrthoDB" id="496459at2759"/>
<feature type="domain" description="RNase NYN" evidence="2">
    <location>
        <begin position="179"/>
        <end position="230"/>
    </location>
</feature>
<accession>A0A5B8MRM9</accession>
<evidence type="ECO:0000313" key="4">
    <source>
        <dbReference type="EMBL" id="QDZ23249.1"/>
    </source>
</evidence>
<reference evidence="4 5" key="1">
    <citation type="submission" date="2018-07" db="EMBL/GenBank/DDBJ databases">
        <title>The complete nuclear genome of the prasinophyte Chloropicon primus (CCMP1205).</title>
        <authorList>
            <person name="Pombert J.-F."/>
            <person name="Otis C."/>
            <person name="Turmel M."/>
            <person name="Lemieux C."/>
        </authorList>
    </citation>
    <scope>NUCLEOTIDE SEQUENCE [LARGE SCALE GENOMIC DNA]</scope>
    <source>
        <strain evidence="4 5">CCMP1205</strain>
    </source>
</reference>
<gene>
    <name evidence="4" type="ORF">A3770_10p57670</name>
    <name evidence="3" type="ORF">CPRI1469_LOCUS8299</name>
</gene>
<name>A0A5B8MRM9_9CHLO</name>
<proteinExistence type="predicted"/>
<dbReference type="InterPro" id="IPR021869">
    <property type="entry name" value="RNase_Zc3h12_NYN"/>
</dbReference>
<keyword evidence="5" id="KW-1185">Reference proteome</keyword>
<evidence type="ECO:0000313" key="5">
    <source>
        <dbReference type="Proteomes" id="UP000316726"/>
    </source>
</evidence>
<dbReference type="AlphaFoldDB" id="A0A5B8MRM9"/>
<dbReference type="EMBL" id="CP031043">
    <property type="protein sequence ID" value="QDZ23249.1"/>
    <property type="molecule type" value="Genomic_DNA"/>
</dbReference>
<dbReference type="Pfam" id="PF11977">
    <property type="entry name" value="RNase_Zc3h12a"/>
    <property type="match status" value="1"/>
</dbReference>
<feature type="compositionally biased region" description="Polar residues" evidence="1">
    <location>
        <begin position="131"/>
        <end position="142"/>
    </location>
</feature>
<dbReference type="EMBL" id="HBHL01012659">
    <property type="protein sequence ID" value="CAD9719433.1"/>
    <property type="molecule type" value="Transcribed_RNA"/>
</dbReference>
<protein>
    <recommendedName>
        <fullName evidence="2">RNase NYN domain-containing protein</fullName>
    </recommendedName>
</protein>